<sequence>MLGRLVRGAVSAAAQQSQRYEHLIAGRLMVADLGNSAVFSEDRSSGRPESVSCDSGNPCSSSSDSGRAVSHAYASTSLRCHGDSLSTSQALPSESLGSSMQLQQLRAFGFRPPKPRFQLPERIAAIVQEKIRAQRESAPQAPPAPKLEPRPLTETSLRVGCIATKAGMTQEWDEHGVRIPLTVLWIDECQVVSVKTPEVHGYNALVLGAGFKRQKCMSPSQAGLFLKAGVPFKKMLAEWPVSGDALLPVGTHIGGGHWVAGQKVDVTGWTKWKGFQGVMRRWGFKGQPASHGVSLSHRAPGAIGNRQDPGRVWKGKKLPGCMGNERRTVHNCLVYKVDAARNLVYVRGQVPGPVGRSVLLRDSRLAPARQRATWGLPFPTHIPTAEQLAAAPAPGDVTATLPEPAAVAVWRNPSDPYLMYRQETDYFPISWKKGD</sequence>
<dbReference type="SUPFAM" id="SSF50447">
    <property type="entry name" value="Translation proteins"/>
    <property type="match status" value="1"/>
</dbReference>
<accession>A0AAD3HPD4</accession>
<dbReference type="Pfam" id="PF00297">
    <property type="entry name" value="Ribosomal_L3"/>
    <property type="match status" value="1"/>
</dbReference>
<dbReference type="InterPro" id="IPR019927">
    <property type="entry name" value="Ribosomal_uL3_bac/org-type"/>
</dbReference>
<dbReference type="InterPro" id="IPR000597">
    <property type="entry name" value="Ribosomal_uL3"/>
</dbReference>
<gene>
    <name evidence="6" type="ORF">Agub_g9885</name>
</gene>
<dbReference type="NCBIfam" id="TIGR03625">
    <property type="entry name" value="L3_bact"/>
    <property type="match status" value="1"/>
</dbReference>
<dbReference type="GO" id="GO:0003735">
    <property type="term" value="F:structural constituent of ribosome"/>
    <property type="evidence" value="ECO:0007669"/>
    <property type="project" value="InterPro"/>
</dbReference>
<keyword evidence="2" id="KW-0689">Ribosomal protein</keyword>
<proteinExistence type="inferred from homology"/>
<dbReference type="AlphaFoldDB" id="A0AAD3HPD4"/>
<reference evidence="6 7" key="1">
    <citation type="journal article" date="2021" name="Sci. Rep.">
        <title>Genome sequencing of the multicellular alga Astrephomene provides insights into convergent evolution of germ-soma differentiation.</title>
        <authorList>
            <person name="Yamashita S."/>
            <person name="Yamamoto K."/>
            <person name="Matsuzaki R."/>
            <person name="Suzuki S."/>
            <person name="Yamaguchi H."/>
            <person name="Hirooka S."/>
            <person name="Minakuchi Y."/>
            <person name="Miyagishima S."/>
            <person name="Kawachi M."/>
            <person name="Toyoda A."/>
            <person name="Nozaki H."/>
        </authorList>
    </citation>
    <scope>NUCLEOTIDE SEQUENCE [LARGE SCALE GENOMIC DNA]</scope>
    <source>
        <strain evidence="6 7">NIES-4017</strain>
    </source>
</reference>
<organism evidence="6 7">
    <name type="scientific">Astrephomene gubernaculifera</name>
    <dbReference type="NCBI Taxonomy" id="47775"/>
    <lineage>
        <taxon>Eukaryota</taxon>
        <taxon>Viridiplantae</taxon>
        <taxon>Chlorophyta</taxon>
        <taxon>core chlorophytes</taxon>
        <taxon>Chlorophyceae</taxon>
        <taxon>CS clade</taxon>
        <taxon>Chlamydomonadales</taxon>
        <taxon>Astrephomenaceae</taxon>
        <taxon>Astrephomene</taxon>
    </lineage>
</organism>
<feature type="region of interest" description="Disordered" evidence="5">
    <location>
        <begin position="39"/>
        <end position="67"/>
    </location>
</feature>
<feature type="compositionally biased region" description="Low complexity" evidence="5">
    <location>
        <begin position="50"/>
        <end position="66"/>
    </location>
</feature>
<dbReference type="GO" id="GO:0006412">
    <property type="term" value="P:translation"/>
    <property type="evidence" value="ECO:0007669"/>
    <property type="project" value="InterPro"/>
</dbReference>
<evidence type="ECO:0000256" key="2">
    <source>
        <dbReference type="ARBA" id="ARBA00022980"/>
    </source>
</evidence>
<dbReference type="PANTHER" id="PTHR11229">
    <property type="entry name" value="50S RIBOSOMAL PROTEIN L3"/>
    <property type="match status" value="1"/>
</dbReference>
<evidence type="ECO:0000313" key="7">
    <source>
        <dbReference type="Proteomes" id="UP001054857"/>
    </source>
</evidence>
<dbReference type="GO" id="GO:0005762">
    <property type="term" value="C:mitochondrial large ribosomal subunit"/>
    <property type="evidence" value="ECO:0007669"/>
    <property type="project" value="TreeGrafter"/>
</dbReference>
<protein>
    <recommendedName>
        <fullName evidence="4">Large ribosomal subunit protein uL3m</fullName>
    </recommendedName>
</protein>
<evidence type="ECO:0000313" key="6">
    <source>
        <dbReference type="EMBL" id="GFR48051.1"/>
    </source>
</evidence>
<evidence type="ECO:0000256" key="5">
    <source>
        <dbReference type="SAM" id="MobiDB-lite"/>
    </source>
</evidence>
<keyword evidence="3" id="KW-0687">Ribonucleoprotein</keyword>
<keyword evidence="7" id="KW-1185">Reference proteome</keyword>
<evidence type="ECO:0000256" key="1">
    <source>
        <dbReference type="ARBA" id="ARBA00006540"/>
    </source>
</evidence>
<comment type="similarity">
    <text evidence="1">Belongs to the universal ribosomal protein uL3 family.</text>
</comment>
<name>A0AAD3HPD4_9CHLO</name>
<evidence type="ECO:0000256" key="4">
    <source>
        <dbReference type="ARBA" id="ARBA00035209"/>
    </source>
</evidence>
<dbReference type="Gene3D" id="2.40.30.10">
    <property type="entry name" value="Translation factors"/>
    <property type="match status" value="2"/>
</dbReference>
<dbReference type="FunFam" id="2.40.30.10:FF:000004">
    <property type="entry name" value="50S ribosomal protein L3"/>
    <property type="match status" value="1"/>
</dbReference>
<dbReference type="PANTHER" id="PTHR11229:SF8">
    <property type="entry name" value="LARGE RIBOSOMAL SUBUNIT PROTEIN UL3M"/>
    <property type="match status" value="1"/>
</dbReference>
<evidence type="ECO:0000256" key="3">
    <source>
        <dbReference type="ARBA" id="ARBA00023274"/>
    </source>
</evidence>
<dbReference type="EMBL" id="BMAR01000021">
    <property type="protein sequence ID" value="GFR48051.1"/>
    <property type="molecule type" value="Genomic_DNA"/>
</dbReference>
<dbReference type="Proteomes" id="UP001054857">
    <property type="component" value="Unassembled WGS sequence"/>
</dbReference>
<comment type="caution">
    <text evidence="6">The sequence shown here is derived from an EMBL/GenBank/DDBJ whole genome shotgun (WGS) entry which is preliminary data.</text>
</comment>
<dbReference type="InterPro" id="IPR009000">
    <property type="entry name" value="Transl_B-barrel_sf"/>
</dbReference>